<evidence type="ECO:0000256" key="1">
    <source>
        <dbReference type="SAM" id="MobiDB-lite"/>
    </source>
</evidence>
<dbReference type="KEGG" id="bpu:BPUM_3658"/>
<organism evidence="3 4">
    <name type="scientific">Bacillus pumilus (strain SAFR-032)</name>
    <dbReference type="NCBI Taxonomy" id="315750"/>
    <lineage>
        <taxon>Bacteria</taxon>
        <taxon>Bacillati</taxon>
        <taxon>Bacillota</taxon>
        <taxon>Bacilli</taxon>
        <taxon>Bacillales</taxon>
        <taxon>Bacillaceae</taxon>
        <taxon>Bacillus</taxon>
    </lineage>
</organism>
<evidence type="ECO:0008006" key="5">
    <source>
        <dbReference type="Google" id="ProtNLM"/>
    </source>
</evidence>
<protein>
    <recommendedName>
        <fullName evidence="5">Toxin regulator</fullName>
    </recommendedName>
</protein>
<dbReference type="STRING" id="315750.BPUM_3658"/>
<dbReference type="Proteomes" id="UP000001355">
    <property type="component" value="Chromosome"/>
</dbReference>
<keyword evidence="4" id="KW-1185">Reference proteome</keyword>
<feature type="signal peptide" evidence="2">
    <location>
        <begin position="1"/>
        <end position="25"/>
    </location>
</feature>
<dbReference type="eggNOG" id="ENOG5031TB7">
    <property type="taxonomic scope" value="Bacteria"/>
</dbReference>
<reference evidence="3 4" key="1">
    <citation type="journal article" date="2007" name="PLoS ONE">
        <title>Paradoxical DNA repair and peroxide resistance gene conservation in Bacillus pumilus SAFR-032.</title>
        <authorList>
            <person name="Gioia J."/>
            <person name="Yerrapragada S."/>
            <person name="Qin X."/>
            <person name="Jiang H."/>
            <person name="Igboeli O.C."/>
            <person name="Muzny D."/>
            <person name="Dugan-Rocha S."/>
            <person name="Ding Y."/>
            <person name="Hawes A."/>
            <person name="Liu W."/>
            <person name="Perez L."/>
            <person name="Kovar C."/>
            <person name="Dinh H."/>
            <person name="Lee S."/>
            <person name="Nazareth L."/>
            <person name="Blyth P."/>
            <person name="Holder M."/>
            <person name="Buhay C."/>
            <person name="Tirumalai M.R."/>
            <person name="Liu Y."/>
            <person name="Dasgupta I."/>
            <person name="Bokhetache L."/>
            <person name="Fujita M."/>
            <person name="Karouia F."/>
            <person name="Eswara Moorthy P."/>
            <person name="Siefert J."/>
            <person name="Uzman A."/>
            <person name="Buzumbo P."/>
            <person name="Verma A."/>
            <person name="Zwiya H."/>
            <person name="McWilliams B.D."/>
            <person name="Olowu A."/>
            <person name="Clinkenbeard K.D."/>
            <person name="Newcombe D."/>
            <person name="Golebiewski L."/>
            <person name="Petrosino J.F."/>
            <person name="Nicholson W.L."/>
            <person name="Fox G.E."/>
            <person name="Venkateswaran K."/>
            <person name="Highlander S.K."/>
            <person name="Weinstock G.M."/>
        </authorList>
    </citation>
    <scope>NUCLEOTIDE SEQUENCE [LARGE SCALE GENOMIC DNA]</scope>
    <source>
        <strain evidence="3 4">SAFR-032</strain>
    </source>
</reference>
<evidence type="ECO:0000256" key="2">
    <source>
        <dbReference type="SAM" id="SignalP"/>
    </source>
</evidence>
<dbReference type="AlphaFoldDB" id="A8FJ85"/>
<evidence type="ECO:0000313" key="3">
    <source>
        <dbReference type="EMBL" id="ABV64302.1"/>
    </source>
</evidence>
<dbReference type="HOGENOM" id="CLU_083838_0_0_9"/>
<proteinExistence type="predicted"/>
<gene>
    <name evidence="3" type="ordered locus">BPUM_3658</name>
</gene>
<dbReference type="RefSeq" id="WP_012011850.1">
    <property type="nucleotide sequence ID" value="NC_009848.4"/>
</dbReference>
<keyword evidence="2" id="KW-0732">Signal</keyword>
<sequence>MKFLKKSWKYIVVAIVAMFIGSAMSGSSPSKASEKLKKENETLQKKVDELAPYAKLAEADAKEKMEKIEKKKEEEAKTKKEEEKKKEELAKKKAEEQEKKGYDTGITYDQLARTPEKYKGKKVKFKGEVVQVMEGDGTTEIRVAVDEYYNDIVYGAYQADLVKSRVLEGDVITFMGTSEGVITYESTTDGNITIPSVNIEKIEN</sequence>
<accession>A8FJ85</accession>
<reference evidence="3 4" key="2">
    <citation type="journal article" date="2013" name="Extremophiles">
        <title>An ICEBs1-like element may be associated with the extreme radiation and desiccation resistance of Bacillus pumilus SAFR-032 spores.</title>
        <authorList>
            <person name="Tirumalai M.R."/>
            <person name="Fox G.E."/>
        </authorList>
    </citation>
    <scope>NUCLEOTIDE SEQUENCE [LARGE SCALE GENOMIC DNA]</scope>
    <source>
        <strain evidence="3 4">SAFR-032</strain>
    </source>
</reference>
<dbReference type="GeneID" id="5622947"/>
<feature type="chain" id="PRO_5039704426" description="Toxin regulator" evidence="2">
    <location>
        <begin position="26"/>
        <end position="204"/>
    </location>
</feature>
<feature type="region of interest" description="Disordered" evidence="1">
    <location>
        <begin position="64"/>
        <end position="96"/>
    </location>
</feature>
<name>A8FJ85_BACP2</name>
<dbReference type="EMBL" id="CP000813">
    <property type="protein sequence ID" value="ABV64302.1"/>
    <property type="molecule type" value="Genomic_DNA"/>
</dbReference>
<dbReference type="OrthoDB" id="1656098at2"/>
<reference evidence="3 4" key="3">
    <citation type="journal article" date="2013" name="PLoS ONE">
        <title>Candidate genes that may be responsible for the unusual resistances exhibited by Bacillus pumilus SAFR-032 spores.</title>
        <authorList>
            <person name="Tirumalai M.R."/>
            <person name="Rastogi R."/>
            <person name="Zamani N."/>
            <person name="O'Bryant Williams E."/>
            <person name="Allen S."/>
            <person name="Diouf F."/>
            <person name="Kwende S."/>
            <person name="Weinstock G.M."/>
            <person name="Venkateswaran K.J."/>
            <person name="Fox G.E."/>
        </authorList>
    </citation>
    <scope>NUCLEOTIDE SEQUENCE [LARGE SCALE GENOMIC DNA]</scope>
    <source>
        <strain evidence="3 4">SAFR-032</strain>
    </source>
</reference>
<evidence type="ECO:0000313" key="4">
    <source>
        <dbReference type="Proteomes" id="UP000001355"/>
    </source>
</evidence>